<evidence type="ECO:0000313" key="5">
    <source>
        <dbReference type="Proteomes" id="UP001595898"/>
    </source>
</evidence>
<evidence type="ECO:0000256" key="2">
    <source>
        <dbReference type="SAM" id="MobiDB-lite"/>
    </source>
</evidence>
<dbReference type="EMBL" id="JBHSFA010000003">
    <property type="protein sequence ID" value="MFC4541700.1"/>
    <property type="molecule type" value="Genomic_DNA"/>
</dbReference>
<dbReference type="InterPro" id="IPR026371">
    <property type="entry name" value="PGF_CTERM"/>
</dbReference>
<feature type="compositionally biased region" description="Acidic residues" evidence="2">
    <location>
        <begin position="310"/>
        <end position="327"/>
    </location>
</feature>
<dbReference type="NCBIfam" id="TIGR04126">
    <property type="entry name" value="PGF_CTERM"/>
    <property type="match status" value="1"/>
</dbReference>
<dbReference type="PANTHER" id="PTHR30535:SF34">
    <property type="entry name" value="MOLYBDATE-BINDING PROTEIN MOLA"/>
    <property type="match status" value="1"/>
</dbReference>
<protein>
    <submittedName>
        <fullName evidence="4">PGF-CTERM-anchored ABC transporter substrate-binding protein</fullName>
    </submittedName>
</protein>
<dbReference type="PANTHER" id="PTHR30535">
    <property type="entry name" value="VITAMIN B12-BINDING PROTEIN"/>
    <property type="match status" value="1"/>
</dbReference>
<evidence type="ECO:0000259" key="3">
    <source>
        <dbReference type="PROSITE" id="PS50983"/>
    </source>
</evidence>
<dbReference type="InterPro" id="IPR054828">
    <property type="entry name" value="Vit_B12_bind_prot"/>
</dbReference>
<dbReference type="Pfam" id="PF01497">
    <property type="entry name" value="Peripla_BP_2"/>
    <property type="match status" value="1"/>
</dbReference>
<keyword evidence="1" id="KW-0732">Signal</keyword>
<dbReference type="GO" id="GO:0030115">
    <property type="term" value="C:S-layer"/>
    <property type="evidence" value="ECO:0007669"/>
    <property type="project" value="UniProtKB-SubCell"/>
</dbReference>
<feature type="domain" description="Fe/B12 periplasmic-binding" evidence="3">
    <location>
        <begin position="60"/>
        <end position="306"/>
    </location>
</feature>
<dbReference type="NCBIfam" id="TIGR04281">
    <property type="entry name" value="peripla_PGF_1"/>
    <property type="match status" value="1"/>
</dbReference>
<feature type="region of interest" description="Disordered" evidence="2">
    <location>
        <begin position="310"/>
        <end position="347"/>
    </location>
</feature>
<dbReference type="InterPro" id="IPR050902">
    <property type="entry name" value="ABC_Transporter_SBP"/>
</dbReference>
<dbReference type="Gene3D" id="3.40.50.1980">
    <property type="entry name" value="Nitrogenase molybdenum iron protein domain"/>
    <property type="match status" value="2"/>
</dbReference>
<name>A0ABD5PMZ8_9EURY</name>
<organism evidence="4 5">
    <name type="scientific">Halosolutus amylolyticus</name>
    <dbReference type="NCBI Taxonomy" id="2932267"/>
    <lineage>
        <taxon>Archaea</taxon>
        <taxon>Methanobacteriati</taxon>
        <taxon>Methanobacteriota</taxon>
        <taxon>Stenosarchaea group</taxon>
        <taxon>Halobacteria</taxon>
        <taxon>Halobacteriales</taxon>
        <taxon>Natrialbaceae</taxon>
        <taxon>Halosolutus</taxon>
    </lineage>
</organism>
<dbReference type="SUPFAM" id="SSF53807">
    <property type="entry name" value="Helical backbone' metal receptor"/>
    <property type="match status" value="1"/>
</dbReference>
<reference evidence="4 5" key="1">
    <citation type="journal article" date="2019" name="Int. J. Syst. Evol. Microbiol.">
        <title>The Global Catalogue of Microorganisms (GCM) 10K type strain sequencing project: providing services to taxonomists for standard genome sequencing and annotation.</title>
        <authorList>
            <consortium name="The Broad Institute Genomics Platform"/>
            <consortium name="The Broad Institute Genome Sequencing Center for Infectious Disease"/>
            <person name="Wu L."/>
            <person name="Ma J."/>
        </authorList>
    </citation>
    <scope>NUCLEOTIDE SEQUENCE [LARGE SCALE GENOMIC DNA]</scope>
    <source>
        <strain evidence="4 5">WLHS5</strain>
    </source>
</reference>
<dbReference type="RefSeq" id="WP_250142314.1">
    <property type="nucleotide sequence ID" value="NZ_JALIQP010000006.1"/>
</dbReference>
<proteinExistence type="predicted"/>
<sequence length="365" mass="38789">MRQKLVILITAVLTLSLLAPAVAGSDAGGAAAAAQAECEYPIELTDATGERITLEEPPESVVALQASDAQTMYEIGAEDRLDGLPYSPATSGLDRGDRADVGNGWQVNTERVIDLDPDVVLAANITDEEDIETLRDAGLTVYHFEAANTIDDVRDNVVRTGELTDECAGATETADWMDEQLEVVETAVEDADRPLAYYAMGEDGTTAGTESFIHEALTTAGVEDLAERAGITFYQQLSSETIVDEDPEWIIYPDDRDEPPIPEAAEATTAYQNDNVVAVDANQISQPAPQVVYAIVDIVEAIHPDAYEAASDDLEESGEDSENDGDAETGSSETDGDDTSESIPGFGAPVAVAALLGGAFVLRRR</sequence>
<dbReference type="NCBIfam" id="NF038402">
    <property type="entry name" value="TroA_like"/>
    <property type="match status" value="1"/>
</dbReference>
<gene>
    <name evidence="4" type="ORF">ACFO5R_07145</name>
</gene>
<evidence type="ECO:0000256" key="1">
    <source>
        <dbReference type="ARBA" id="ARBA00022729"/>
    </source>
</evidence>
<comment type="caution">
    <text evidence="4">The sequence shown here is derived from an EMBL/GenBank/DDBJ whole genome shotgun (WGS) entry which is preliminary data.</text>
</comment>
<keyword evidence="5" id="KW-1185">Reference proteome</keyword>
<dbReference type="PROSITE" id="PS50983">
    <property type="entry name" value="FE_B12_PBP"/>
    <property type="match status" value="1"/>
</dbReference>
<accession>A0ABD5PMZ8</accession>
<evidence type="ECO:0000313" key="4">
    <source>
        <dbReference type="EMBL" id="MFC4541700.1"/>
    </source>
</evidence>
<dbReference type="InterPro" id="IPR002491">
    <property type="entry name" value="ABC_transptr_periplasmic_BD"/>
</dbReference>
<dbReference type="Proteomes" id="UP001595898">
    <property type="component" value="Unassembled WGS sequence"/>
</dbReference>
<dbReference type="InterPro" id="IPR026469">
    <property type="entry name" value="Peripla_PGF_1"/>
</dbReference>
<dbReference type="AlphaFoldDB" id="A0ABD5PMZ8"/>
<dbReference type="GO" id="GO:0005886">
    <property type="term" value="C:plasma membrane"/>
    <property type="evidence" value="ECO:0007669"/>
    <property type="project" value="UniProtKB-SubCell"/>
</dbReference>